<dbReference type="Proteomes" id="UP000537326">
    <property type="component" value="Unassembled WGS sequence"/>
</dbReference>
<protein>
    <recommendedName>
        <fullName evidence="3">NYN domain-containing protein</fullName>
    </recommendedName>
</protein>
<evidence type="ECO:0008006" key="3">
    <source>
        <dbReference type="Google" id="ProtNLM"/>
    </source>
</evidence>
<sequence length="155" mass="16441">MLLSPPLLPSFGGSSRRGLLIDLDNIALHRGRLLPADLVGQRLRTIAELAGPCDYRIAIAPPRTLGAYSSVLVAQNIPVRTCGSEPDAADLALCVQGFELLARGYAALVVASGDHFFAQLADLAPLHLAVPHDIPVARSLKRVARPVTHFPARAA</sequence>
<comment type="caution">
    <text evidence="1">The sequence shown here is derived from an EMBL/GenBank/DDBJ whole genome shotgun (WGS) entry which is preliminary data.</text>
</comment>
<evidence type="ECO:0000313" key="1">
    <source>
        <dbReference type="EMBL" id="NYI08543.1"/>
    </source>
</evidence>
<proteinExistence type="predicted"/>
<evidence type="ECO:0000313" key="2">
    <source>
        <dbReference type="Proteomes" id="UP000537326"/>
    </source>
</evidence>
<gene>
    <name evidence="1" type="ORF">BKA05_000058</name>
</gene>
<reference evidence="1 2" key="1">
    <citation type="submission" date="2020-07" db="EMBL/GenBank/DDBJ databases">
        <title>Sequencing the genomes of 1000 actinobacteria strains.</title>
        <authorList>
            <person name="Klenk H.-P."/>
        </authorList>
    </citation>
    <scope>NUCLEOTIDE SEQUENCE [LARGE SCALE GENOMIC DNA]</scope>
    <source>
        <strain evidence="1 2">DSM 18248</strain>
    </source>
</reference>
<dbReference type="AlphaFoldDB" id="A0A7Z0C131"/>
<dbReference type="RefSeq" id="WP_179529642.1">
    <property type="nucleotide sequence ID" value="NZ_BAAAPP010000002.1"/>
</dbReference>
<organism evidence="1 2">
    <name type="scientific">Nocardioides marinus</name>
    <dbReference type="NCBI Taxonomy" id="374514"/>
    <lineage>
        <taxon>Bacteria</taxon>
        <taxon>Bacillati</taxon>
        <taxon>Actinomycetota</taxon>
        <taxon>Actinomycetes</taxon>
        <taxon>Propionibacteriales</taxon>
        <taxon>Nocardioidaceae</taxon>
        <taxon>Nocardioides</taxon>
    </lineage>
</organism>
<accession>A0A7Z0C131</accession>
<dbReference type="EMBL" id="JACBZI010000001">
    <property type="protein sequence ID" value="NYI08543.1"/>
    <property type="molecule type" value="Genomic_DNA"/>
</dbReference>
<keyword evidence="2" id="KW-1185">Reference proteome</keyword>
<name>A0A7Z0C131_9ACTN</name>